<organism evidence="2 3">
    <name type="scientific">Pseudalkalibacillus berkeleyi</name>
    <dbReference type="NCBI Taxonomy" id="1069813"/>
    <lineage>
        <taxon>Bacteria</taxon>
        <taxon>Bacillati</taxon>
        <taxon>Bacillota</taxon>
        <taxon>Bacilli</taxon>
        <taxon>Bacillales</taxon>
        <taxon>Fictibacillaceae</taxon>
        <taxon>Pseudalkalibacillus</taxon>
    </lineage>
</organism>
<evidence type="ECO:0000313" key="3">
    <source>
        <dbReference type="Proteomes" id="UP001649381"/>
    </source>
</evidence>
<keyword evidence="1" id="KW-1133">Transmembrane helix</keyword>
<accession>A0ABS9H1R7</accession>
<feature type="transmembrane region" description="Helical" evidence="1">
    <location>
        <begin position="7"/>
        <end position="29"/>
    </location>
</feature>
<sequence>MKNNNKVALLVSIIVLVGIPILFLIISISTGKWGYLAWSLPPSFAAGFTGLMITYNQMKKEKNSA</sequence>
<keyword evidence="3" id="KW-1185">Reference proteome</keyword>
<keyword evidence="1" id="KW-0472">Membrane</keyword>
<keyword evidence="1" id="KW-0812">Transmembrane</keyword>
<protein>
    <submittedName>
        <fullName evidence="2">Uncharacterized protein</fullName>
    </submittedName>
</protein>
<dbReference type="EMBL" id="JAKIJS010000001">
    <property type="protein sequence ID" value="MCF6137778.1"/>
    <property type="molecule type" value="Genomic_DNA"/>
</dbReference>
<dbReference type="Proteomes" id="UP001649381">
    <property type="component" value="Unassembled WGS sequence"/>
</dbReference>
<comment type="caution">
    <text evidence="2">The sequence shown here is derived from an EMBL/GenBank/DDBJ whole genome shotgun (WGS) entry which is preliminary data.</text>
</comment>
<name>A0ABS9H1R7_9BACL</name>
<dbReference type="RefSeq" id="WP_236333652.1">
    <property type="nucleotide sequence ID" value="NZ_JAKIJS010000001.1"/>
</dbReference>
<proteinExistence type="predicted"/>
<reference evidence="2 3" key="1">
    <citation type="submission" date="2022-01" db="EMBL/GenBank/DDBJ databases">
        <title>Alkalihalobacillus sp. EGI L200015, a novel bacterium isolated from a salt lake sediment.</title>
        <authorList>
            <person name="Gao L."/>
            <person name="Fang B.-Z."/>
            <person name="Li W.-J."/>
        </authorList>
    </citation>
    <scope>NUCLEOTIDE SEQUENCE [LARGE SCALE GENOMIC DNA]</scope>
    <source>
        <strain evidence="2 3">KCTC 12718</strain>
    </source>
</reference>
<evidence type="ECO:0000313" key="2">
    <source>
        <dbReference type="EMBL" id="MCF6137778.1"/>
    </source>
</evidence>
<evidence type="ECO:0000256" key="1">
    <source>
        <dbReference type="SAM" id="Phobius"/>
    </source>
</evidence>
<feature type="transmembrane region" description="Helical" evidence="1">
    <location>
        <begin position="35"/>
        <end position="55"/>
    </location>
</feature>
<gene>
    <name evidence="2" type="ORF">L2716_08550</name>
</gene>